<dbReference type="PANTHER" id="PTHR31273">
    <property type="entry name" value="PHOSPHOKETOLASE-RELATED"/>
    <property type="match status" value="1"/>
</dbReference>
<reference evidence="4 5" key="1">
    <citation type="submission" date="2017-01" db="EMBL/GenBank/DDBJ databases">
        <title>The recent genome duplication of the halophilic yeast Hortaea werneckii: insights from long-read sequencing.</title>
        <authorList>
            <person name="Sinha S."/>
            <person name="Flibotte S."/>
            <person name="Neira M."/>
            <person name="Lenassi M."/>
            <person name="Gostincar C."/>
            <person name="Stajich J.E."/>
            <person name="Nislow C.E."/>
        </authorList>
    </citation>
    <scope>NUCLEOTIDE SEQUENCE [LARGE SCALE GENOMIC DNA]</scope>
    <source>
        <strain evidence="4 5">EXF-2000</strain>
    </source>
</reference>
<evidence type="ECO:0000256" key="1">
    <source>
        <dbReference type="ARBA" id="ARBA00005623"/>
    </source>
</evidence>
<proteinExistence type="inferred from homology"/>
<dbReference type="AlphaFoldDB" id="A0A1Z5SMN1"/>
<accession>A0A1Z5SMN1</accession>
<evidence type="ECO:0000313" key="5">
    <source>
        <dbReference type="Proteomes" id="UP000194280"/>
    </source>
</evidence>
<dbReference type="Proteomes" id="UP000194280">
    <property type="component" value="Unassembled WGS sequence"/>
</dbReference>
<dbReference type="InterPro" id="IPR029061">
    <property type="entry name" value="THDP-binding"/>
</dbReference>
<dbReference type="STRING" id="1157616.A0A1Z5SMN1"/>
<dbReference type="Gene3D" id="3.40.50.970">
    <property type="match status" value="1"/>
</dbReference>
<sequence length="382" mass="43277">MANFGDFLTQIVRDNPTNFRVMGPDETESNKLSAIYKASKKVWVNGYLPEDEDGGNLEPQGRVMEMLSEHTVEGWLEGYILSGRHGMLNSYEPFIHIIDSMVNQHAKWIEKCLEVSWRQQISSLNILLTSTVWRQDHNGFTHQDPGFLDVVANKSPEVVRIYLPPDGNCLLSVMNHCFKSSNYVNVIVADKQLHLQASASGTGLPTRKGAEPDLIMASCGDVVTQEALAATALLRQELPNLKIRFVNVVDLFKLMPNGYHPHGLTAREYAALFTTDRPCIFAFHSYPWLVHRLTYQREGQQKMHVRGYKEKGNIDTPLELAIRNETDRFSLAIAAIDNLKDVLGNKGAGAREKFADMMIRAKNYAYEIGMDPDEFEGWKWPF</sequence>
<dbReference type="OrthoDB" id="2532903at2759"/>
<dbReference type="Pfam" id="PF09363">
    <property type="entry name" value="XFP_C"/>
    <property type="match status" value="1"/>
</dbReference>
<evidence type="ECO:0000259" key="3">
    <source>
        <dbReference type="Pfam" id="PF09363"/>
    </source>
</evidence>
<dbReference type="InterPro" id="IPR005593">
    <property type="entry name" value="Xul5P/Fru6P_PKetolase"/>
</dbReference>
<comment type="similarity">
    <text evidence="1">Belongs to the XFP family.</text>
</comment>
<dbReference type="GO" id="GO:0016832">
    <property type="term" value="F:aldehyde-lyase activity"/>
    <property type="evidence" value="ECO:0007669"/>
    <property type="project" value="InterPro"/>
</dbReference>
<dbReference type="Pfam" id="PF03894">
    <property type="entry name" value="XFP"/>
    <property type="match status" value="1"/>
</dbReference>
<evidence type="ECO:0000313" key="4">
    <source>
        <dbReference type="EMBL" id="OTA22084.1"/>
    </source>
</evidence>
<dbReference type="PANTHER" id="PTHR31273:SF0">
    <property type="entry name" value="PHOSPHOKETOLASE-RELATED"/>
    <property type="match status" value="1"/>
</dbReference>
<feature type="domain" description="Xylulose 5-phosphate/Fructose 6-phosphate phosphoketolase C-terminal" evidence="3">
    <location>
        <begin position="206"/>
        <end position="380"/>
    </location>
</feature>
<dbReference type="SUPFAM" id="SSF52518">
    <property type="entry name" value="Thiamin diphosphate-binding fold (THDP-binding)"/>
    <property type="match status" value="1"/>
</dbReference>
<dbReference type="VEuPathDB" id="FungiDB:BTJ68_14756"/>
<keyword evidence="2" id="KW-0456">Lyase</keyword>
<evidence type="ECO:0000256" key="2">
    <source>
        <dbReference type="ARBA" id="ARBA00023239"/>
    </source>
</evidence>
<dbReference type="EMBL" id="MUNK01000405">
    <property type="protein sequence ID" value="OTA22084.1"/>
    <property type="molecule type" value="Genomic_DNA"/>
</dbReference>
<gene>
    <name evidence="4" type="ORF">BTJ68_14756</name>
</gene>
<dbReference type="GO" id="GO:0005975">
    <property type="term" value="P:carbohydrate metabolic process"/>
    <property type="evidence" value="ECO:0007669"/>
    <property type="project" value="InterPro"/>
</dbReference>
<organism evidence="4 5">
    <name type="scientific">Hortaea werneckii EXF-2000</name>
    <dbReference type="NCBI Taxonomy" id="1157616"/>
    <lineage>
        <taxon>Eukaryota</taxon>
        <taxon>Fungi</taxon>
        <taxon>Dikarya</taxon>
        <taxon>Ascomycota</taxon>
        <taxon>Pezizomycotina</taxon>
        <taxon>Dothideomycetes</taxon>
        <taxon>Dothideomycetidae</taxon>
        <taxon>Mycosphaerellales</taxon>
        <taxon>Teratosphaeriaceae</taxon>
        <taxon>Hortaea</taxon>
    </lineage>
</organism>
<dbReference type="InterPro" id="IPR009014">
    <property type="entry name" value="Transketo_C/PFOR_II"/>
</dbReference>
<comment type="caution">
    <text evidence="4">The sequence shown here is derived from an EMBL/GenBank/DDBJ whole genome shotgun (WGS) entry which is preliminary data.</text>
</comment>
<dbReference type="InterPro" id="IPR018969">
    <property type="entry name" value="Xul5P/Fru6P_PKetolase_C"/>
</dbReference>
<protein>
    <submittedName>
        <fullName evidence="4">Putative phosphoketolase</fullName>
    </submittedName>
</protein>
<dbReference type="InParanoid" id="A0A1Z5SMN1"/>
<name>A0A1Z5SMN1_HORWE</name>
<keyword evidence="5" id="KW-1185">Reference proteome</keyword>
<dbReference type="Gene3D" id="3.40.50.920">
    <property type="match status" value="1"/>
</dbReference>